<evidence type="ECO:0000256" key="1">
    <source>
        <dbReference type="SAM" id="MobiDB-lite"/>
    </source>
</evidence>
<proteinExistence type="predicted"/>
<evidence type="ECO:0000313" key="3">
    <source>
        <dbReference type="EMBL" id="NIK54321.1"/>
    </source>
</evidence>
<sequence>MASDLERIAQGLVECLDQVPAVVAHLQRTGQRCRENAAFAAQLGAQQPALYLDAAARACEHAAQVAAAAAPRARAWAERTVSEVPLDRRPPRGQPSAVPNRRTQPSGHRSPPRDSTAEIELDISDIDISRESSKTGAKRDPDLELSSANPDDLPLLNAPPADATIRVDKKFTYMTDNSGRVIEARADLNLVDLDHPRDKTAQRKLVGKLPGDHAGHIFARIFGGPLGKLNLLPMAGNTVNLSMYKTLENHWRRIIESGSTVSVFVTFRYPAGSRRPDTIWVEYEHGDELVTRRISNDSISPKGKP</sequence>
<dbReference type="RefSeq" id="WP_167203157.1">
    <property type="nucleotide sequence ID" value="NZ_JAASRO010000001.1"/>
</dbReference>
<feature type="compositionally biased region" description="Low complexity" evidence="1">
    <location>
        <begin position="148"/>
        <end position="160"/>
    </location>
</feature>
<dbReference type="AlphaFoldDB" id="A0A7X5ZXU5"/>
<reference evidence="3 4" key="1">
    <citation type="submission" date="2020-03" db="EMBL/GenBank/DDBJ databases">
        <title>Sequencing the genomes of 1000 actinobacteria strains.</title>
        <authorList>
            <person name="Klenk H.-P."/>
        </authorList>
    </citation>
    <scope>NUCLEOTIDE SEQUENCE [LARGE SCALE GENOMIC DNA]</scope>
    <source>
        <strain evidence="3 4">DSM 45490</strain>
    </source>
</reference>
<feature type="compositionally biased region" description="Basic and acidic residues" evidence="1">
    <location>
        <begin position="127"/>
        <end position="142"/>
    </location>
</feature>
<keyword evidence="4" id="KW-1185">Reference proteome</keyword>
<dbReference type="EMBL" id="JAASRO010000001">
    <property type="protein sequence ID" value="NIK54321.1"/>
    <property type="molecule type" value="Genomic_DNA"/>
</dbReference>
<gene>
    <name evidence="3" type="ORF">BJY22_000038</name>
</gene>
<dbReference type="InterPro" id="IPR044927">
    <property type="entry name" value="Endonuclea_NS_2"/>
</dbReference>
<feature type="compositionally biased region" description="Basic and acidic residues" evidence="1">
    <location>
        <begin position="79"/>
        <end position="90"/>
    </location>
</feature>
<name>A0A7X5ZXU5_9ACTN</name>
<feature type="region of interest" description="Disordered" evidence="1">
    <location>
        <begin position="79"/>
        <end position="160"/>
    </location>
</feature>
<evidence type="ECO:0000259" key="2">
    <source>
        <dbReference type="Pfam" id="PF13930"/>
    </source>
</evidence>
<evidence type="ECO:0000313" key="4">
    <source>
        <dbReference type="Proteomes" id="UP000555407"/>
    </source>
</evidence>
<feature type="domain" description="Type VII secretion system protein EssD-like" evidence="2">
    <location>
        <begin position="169"/>
        <end position="285"/>
    </location>
</feature>
<accession>A0A7X5ZXU5</accession>
<protein>
    <recommendedName>
        <fullName evidence="2">Type VII secretion system protein EssD-like domain-containing protein</fullName>
    </recommendedName>
</protein>
<organism evidence="3 4">
    <name type="scientific">Kribbella shirazensis</name>
    <dbReference type="NCBI Taxonomy" id="1105143"/>
    <lineage>
        <taxon>Bacteria</taxon>
        <taxon>Bacillati</taxon>
        <taxon>Actinomycetota</taxon>
        <taxon>Actinomycetes</taxon>
        <taxon>Propionibacteriales</taxon>
        <taxon>Kribbellaceae</taxon>
        <taxon>Kribbella</taxon>
    </lineage>
</organism>
<dbReference type="Proteomes" id="UP000555407">
    <property type="component" value="Unassembled WGS sequence"/>
</dbReference>
<comment type="caution">
    <text evidence="3">The sequence shown here is derived from an EMBL/GenBank/DDBJ whole genome shotgun (WGS) entry which is preliminary data.</text>
</comment>
<dbReference type="Pfam" id="PF13930">
    <property type="entry name" value="Endonuclea_NS_2"/>
    <property type="match status" value="1"/>
</dbReference>